<comment type="caution">
    <text evidence="1">The sequence shown here is derived from an EMBL/GenBank/DDBJ whole genome shotgun (WGS) entry which is preliminary data.</text>
</comment>
<reference evidence="1" key="1">
    <citation type="submission" date="2021-02" db="EMBL/GenBank/DDBJ databases">
        <authorList>
            <consortium name="DOE Joint Genome Institute"/>
            <person name="Ahrendt S."/>
            <person name="Looney B.P."/>
            <person name="Miyauchi S."/>
            <person name="Morin E."/>
            <person name="Drula E."/>
            <person name="Courty P.E."/>
            <person name="Chicoki N."/>
            <person name="Fauchery L."/>
            <person name="Kohler A."/>
            <person name="Kuo A."/>
            <person name="Labutti K."/>
            <person name="Pangilinan J."/>
            <person name="Lipzen A."/>
            <person name="Riley R."/>
            <person name="Andreopoulos W."/>
            <person name="He G."/>
            <person name="Johnson J."/>
            <person name="Barry K.W."/>
            <person name="Grigoriev I.V."/>
            <person name="Nagy L."/>
            <person name="Hibbett D."/>
            <person name="Henrissat B."/>
            <person name="Matheny P.B."/>
            <person name="Labbe J."/>
            <person name="Martin F."/>
        </authorList>
    </citation>
    <scope>NUCLEOTIDE SEQUENCE</scope>
    <source>
        <strain evidence="1">FP105234-sp</strain>
    </source>
</reference>
<keyword evidence="2" id="KW-1185">Reference proteome</keyword>
<accession>A0ACB8RIF5</accession>
<gene>
    <name evidence="1" type="ORF">FA95DRAFT_1562808</name>
</gene>
<reference evidence="1" key="2">
    <citation type="journal article" date="2022" name="New Phytol.">
        <title>Evolutionary transition to the ectomycorrhizal habit in the genomes of a hyperdiverse lineage of mushroom-forming fungi.</title>
        <authorList>
            <person name="Looney B."/>
            <person name="Miyauchi S."/>
            <person name="Morin E."/>
            <person name="Drula E."/>
            <person name="Courty P.E."/>
            <person name="Kohler A."/>
            <person name="Kuo A."/>
            <person name="LaButti K."/>
            <person name="Pangilinan J."/>
            <person name="Lipzen A."/>
            <person name="Riley R."/>
            <person name="Andreopoulos W."/>
            <person name="He G."/>
            <person name="Johnson J."/>
            <person name="Nolan M."/>
            <person name="Tritt A."/>
            <person name="Barry K.W."/>
            <person name="Grigoriev I.V."/>
            <person name="Nagy L.G."/>
            <person name="Hibbett D."/>
            <person name="Henrissat B."/>
            <person name="Matheny P.B."/>
            <person name="Labbe J."/>
            <person name="Martin F.M."/>
        </authorList>
    </citation>
    <scope>NUCLEOTIDE SEQUENCE</scope>
    <source>
        <strain evidence="1">FP105234-sp</strain>
    </source>
</reference>
<sequence length="192" mass="20576">MESSGARSALDGECCVNPAELLRSETPVLHPSQPSLDEPFMDDAGAPFCASAPPRAMSPLFLGAPAVRDSFQSAYAAHDILSCAPDAPTHLAYPPAVSTLSPGGSSTAASPEARPTPSAFPEHPSTLRCPHCDHVQGNGRNQDMRRHIKTHDTARPKFECGRRDCQAVFSRLDGKRRHQRNPRAKCAPESGL</sequence>
<protein>
    <submittedName>
        <fullName evidence="1">Uncharacterized protein</fullName>
    </submittedName>
</protein>
<organism evidence="1 2">
    <name type="scientific">Auriscalpium vulgare</name>
    <dbReference type="NCBI Taxonomy" id="40419"/>
    <lineage>
        <taxon>Eukaryota</taxon>
        <taxon>Fungi</taxon>
        <taxon>Dikarya</taxon>
        <taxon>Basidiomycota</taxon>
        <taxon>Agaricomycotina</taxon>
        <taxon>Agaricomycetes</taxon>
        <taxon>Russulales</taxon>
        <taxon>Auriscalpiaceae</taxon>
        <taxon>Auriscalpium</taxon>
    </lineage>
</organism>
<name>A0ACB8RIF5_9AGAM</name>
<proteinExistence type="predicted"/>
<evidence type="ECO:0000313" key="2">
    <source>
        <dbReference type="Proteomes" id="UP000814033"/>
    </source>
</evidence>
<dbReference type="Proteomes" id="UP000814033">
    <property type="component" value="Unassembled WGS sequence"/>
</dbReference>
<dbReference type="EMBL" id="MU276000">
    <property type="protein sequence ID" value="KAI0043903.1"/>
    <property type="molecule type" value="Genomic_DNA"/>
</dbReference>
<evidence type="ECO:0000313" key="1">
    <source>
        <dbReference type="EMBL" id="KAI0043903.1"/>
    </source>
</evidence>